<dbReference type="InterPro" id="IPR006553">
    <property type="entry name" value="Leu-rich_rpt_Cys-con_subtyp"/>
</dbReference>
<dbReference type="InterPro" id="IPR032675">
    <property type="entry name" value="LRR_dom_sf"/>
</dbReference>
<evidence type="ECO:0000313" key="3">
    <source>
        <dbReference type="EMBL" id="KAJ9139270.1"/>
    </source>
</evidence>
<dbReference type="Gene3D" id="3.80.10.10">
    <property type="entry name" value="Ribonuclease Inhibitor"/>
    <property type="match status" value="2"/>
</dbReference>
<dbReference type="EMBL" id="JANBVN010000133">
    <property type="protein sequence ID" value="KAJ9139270.1"/>
    <property type="molecule type" value="Genomic_DNA"/>
</dbReference>
<dbReference type="Proteomes" id="UP001174691">
    <property type="component" value="Unassembled WGS sequence"/>
</dbReference>
<accession>A0AA38RJX5</accession>
<dbReference type="GO" id="GO:0031146">
    <property type="term" value="P:SCF-dependent proteasomal ubiquitin-dependent protein catabolic process"/>
    <property type="evidence" value="ECO:0007669"/>
    <property type="project" value="TreeGrafter"/>
</dbReference>
<organism evidence="3 4">
    <name type="scientific">Coniochaeta hoffmannii</name>
    <dbReference type="NCBI Taxonomy" id="91930"/>
    <lineage>
        <taxon>Eukaryota</taxon>
        <taxon>Fungi</taxon>
        <taxon>Dikarya</taxon>
        <taxon>Ascomycota</taxon>
        <taxon>Pezizomycotina</taxon>
        <taxon>Sordariomycetes</taxon>
        <taxon>Sordariomycetidae</taxon>
        <taxon>Coniochaetales</taxon>
        <taxon>Coniochaetaceae</taxon>
        <taxon>Coniochaeta</taxon>
    </lineage>
</organism>
<dbReference type="AlphaFoldDB" id="A0AA38RJX5"/>
<dbReference type="SMART" id="SM00367">
    <property type="entry name" value="LRR_CC"/>
    <property type="match status" value="3"/>
</dbReference>
<evidence type="ECO:0000256" key="1">
    <source>
        <dbReference type="SAM" id="MobiDB-lite"/>
    </source>
</evidence>
<reference evidence="3" key="1">
    <citation type="submission" date="2022-07" db="EMBL/GenBank/DDBJ databases">
        <title>Fungi with potential for degradation of polypropylene.</title>
        <authorList>
            <person name="Gostincar C."/>
        </authorList>
    </citation>
    <scope>NUCLEOTIDE SEQUENCE</scope>
    <source>
        <strain evidence="3">EXF-13287</strain>
    </source>
</reference>
<feature type="compositionally biased region" description="Basic and acidic residues" evidence="1">
    <location>
        <begin position="137"/>
        <end position="146"/>
    </location>
</feature>
<dbReference type="PANTHER" id="PTHR13318">
    <property type="entry name" value="PARTNER OF PAIRED, ISOFORM B-RELATED"/>
    <property type="match status" value="1"/>
</dbReference>
<dbReference type="InterPro" id="IPR056451">
    <property type="entry name" value="Znf_Tbcl_Rhp7"/>
</dbReference>
<keyword evidence="4" id="KW-1185">Reference proteome</keyword>
<feature type="region of interest" description="Disordered" evidence="1">
    <location>
        <begin position="35"/>
        <end position="54"/>
    </location>
</feature>
<protein>
    <submittedName>
        <fullName evidence="3">RNI-like protein</fullName>
    </submittedName>
</protein>
<comment type="caution">
    <text evidence="3">The sequence shown here is derived from an EMBL/GenBank/DDBJ whole genome shotgun (WGS) entry which is preliminary data.</text>
</comment>
<dbReference type="GO" id="GO:0019005">
    <property type="term" value="C:SCF ubiquitin ligase complex"/>
    <property type="evidence" value="ECO:0007669"/>
    <property type="project" value="TreeGrafter"/>
</dbReference>
<dbReference type="PANTHER" id="PTHR13318:SF190">
    <property type="entry name" value="PARTNER OF PAIRED, ISOFORM B"/>
    <property type="match status" value="1"/>
</dbReference>
<name>A0AA38RJX5_9PEZI</name>
<proteinExistence type="predicted"/>
<gene>
    <name evidence="3" type="ORF">NKR19_g7537</name>
</gene>
<dbReference type="SUPFAM" id="SSF52047">
    <property type="entry name" value="RNI-like"/>
    <property type="match status" value="1"/>
</dbReference>
<feature type="region of interest" description="Disordered" evidence="1">
    <location>
        <begin position="216"/>
        <end position="239"/>
    </location>
</feature>
<dbReference type="FunFam" id="3.80.10.10:FF:000601">
    <property type="entry name" value="DNA repair protein Rad7, protein"/>
    <property type="match status" value="1"/>
</dbReference>
<feature type="region of interest" description="Disordered" evidence="1">
    <location>
        <begin position="77"/>
        <end position="166"/>
    </location>
</feature>
<sequence length="657" mass="73352">MAVSVSCDSAQWLGVRNYTLGHRIHTRELALKAQHTTMSRRNQPDRPTGRRNIVGPQSALTDFLASHNISAHRIREDADARRRAAEASLGDQTNGGTPAAEADPDTPMADDDDSPVPPATRGTRRNETTAQAAKRKKDQEKAIDKIKARKKSKKGKADSDDDDDPLSSLFEAVKSAPLPGQMENCDICGKRFTVTPYSRAGPGGGLLCNPCGKDLEKDAPKKKAKRPTGGPSGRRRNVQSRILDGTYTLGAKSLMTLCIKTLVKNIDLADELGDLPPRVVDKIGREMSKLRLVDSRTLDLFLQSSTDEVKIYDAAKLSSDDLLRIFQQLPRLRHLKIKNAIQFKDEVMAYLIDRDIELESLYLYGANLLSEEMWNRFLKEKGTSLQSFRVYFTDRYFGDSTLALLPKHCPNLKRVKFRHIQDVTGAGVKALAQVETLEHLGLQLKHTVHPDVYVHVINEIGANLRTFSIQMALTADNTILDALHARCRNLAKLRVNDSEEMTDEGFVRLFRDWANPGLRFLDLSKCRQLDSVKPRENPDKVGLCSEGFRALMEHSGKTLQHLNVHACRHISREAFEDVFGPDKVYPNLTELEISFCEEVNDFIVGSAFRSCPNLRQMNVFGCMKVKDVRVPRGKILVGVPNALGMVIDGDNEQGFAV</sequence>
<evidence type="ECO:0000313" key="4">
    <source>
        <dbReference type="Proteomes" id="UP001174691"/>
    </source>
</evidence>
<feature type="domain" description="DNA repair protein rhp7 treble clef" evidence="2">
    <location>
        <begin position="179"/>
        <end position="217"/>
    </location>
</feature>
<evidence type="ECO:0000259" key="2">
    <source>
        <dbReference type="Pfam" id="PF23550"/>
    </source>
</evidence>
<feature type="compositionally biased region" description="Acidic residues" evidence="1">
    <location>
        <begin position="102"/>
        <end position="114"/>
    </location>
</feature>
<dbReference type="Pfam" id="PF23550">
    <property type="entry name" value="zf_Tbcl_Rhp7"/>
    <property type="match status" value="1"/>
</dbReference>